<evidence type="ECO:0000313" key="1">
    <source>
        <dbReference type="EMBL" id="GHE65016.1"/>
    </source>
</evidence>
<protein>
    <submittedName>
        <fullName evidence="1">Uncharacterized protein</fullName>
    </submittedName>
</protein>
<sequence>MPMLKNQFLKMICFFKGHVPKAILVETDIAIYTRGCSRCKAGMGVPHIKNIPPPPGSSAEETISWEMYKQRKIDALRAQSTNSL</sequence>
<evidence type="ECO:0000313" key="2">
    <source>
        <dbReference type="Proteomes" id="UP000658258"/>
    </source>
</evidence>
<comment type="caution">
    <text evidence="1">The sequence shown here is derived from an EMBL/GenBank/DDBJ whole genome shotgun (WGS) entry which is preliminary data.</text>
</comment>
<dbReference type="Proteomes" id="UP000658258">
    <property type="component" value="Unassembled WGS sequence"/>
</dbReference>
<organism evidence="1 2">
    <name type="scientific">Roseivirga thermotolerans</name>
    <dbReference type="NCBI Taxonomy" id="1758176"/>
    <lineage>
        <taxon>Bacteria</taxon>
        <taxon>Pseudomonadati</taxon>
        <taxon>Bacteroidota</taxon>
        <taxon>Cytophagia</taxon>
        <taxon>Cytophagales</taxon>
        <taxon>Roseivirgaceae</taxon>
        <taxon>Roseivirga</taxon>
    </lineage>
</organism>
<gene>
    <name evidence="1" type="ORF">GCM10011340_20050</name>
</gene>
<reference evidence="2" key="1">
    <citation type="journal article" date="2019" name="Int. J. Syst. Evol. Microbiol.">
        <title>The Global Catalogue of Microorganisms (GCM) 10K type strain sequencing project: providing services to taxonomists for standard genome sequencing and annotation.</title>
        <authorList>
            <consortium name="The Broad Institute Genomics Platform"/>
            <consortium name="The Broad Institute Genome Sequencing Center for Infectious Disease"/>
            <person name="Wu L."/>
            <person name="Ma J."/>
        </authorList>
    </citation>
    <scope>NUCLEOTIDE SEQUENCE [LARGE SCALE GENOMIC DNA]</scope>
    <source>
        <strain evidence="2">CGMCC 1.15111</strain>
    </source>
</reference>
<proteinExistence type="predicted"/>
<keyword evidence="2" id="KW-1185">Reference proteome</keyword>
<name>A0ABQ3I501_9BACT</name>
<accession>A0ABQ3I501</accession>
<dbReference type="EMBL" id="BNAG01000003">
    <property type="protein sequence ID" value="GHE65016.1"/>
    <property type="molecule type" value="Genomic_DNA"/>
</dbReference>